<name>A0A5C6C6X4_9BACT</name>
<dbReference type="EMBL" id="SJPU01000001">
    <property type="protein sequence ID" value="TWU19241.1"/>
    <property type="molecule type" value="Genomic_DNA"/>
</dbReference>
<dbReference type="Proteomes" id="UP000319908">
    <property type="component" value="Unassembled WGS sequence"/>
</dbReference>
<evidence type="ECO:0000313" key="1">
    <source>
        <dbReference type="EMBL" id="TWU19241.1"/>
    </source>
</evidence>
<sequence length="194" mass="22143">MGGLDSWVKQNPVPISGVRLYLLCGHAKNQLGRAAAMQYGGEDAPSPWNAPSSHQKWSWKRAVVVTGRLRVVGTESALYDRLGEFRVAVSGEFTPGDVIEFLRDHVRRKTPAWKRLKIIQSLICYRRYVQAAPFDDLRFTQTQLKSLARTERVKEERLRESGEVTVDEIEDVIGFIDPREPDVIQNLRRAIRGR</sequence>
<dbReference type="AlphaFoldDB" id="A0A5C6C6X4"/>
<protein>
    <submittedName>
        <fullName evidence="1">Uncharacterized protein</fullName>
    </submittedName>
</protein>
<gene>
    <name evidence="1" type="ORF">Poly21_14130</name>
</gene>
<comment type="caution">
    <text evidence="1">The sequence shown here is derived from an EMBL/GenBank/DDBJ whole genome shotgun (WGS) entry which is preliminary data.</text>
</comment>
<evidence type="ECO:0000313" key="2">
    <source>
        <dbReference type="Proteomes" id="UP000319908"/>
    </source>
</evidence>
<keyword evidence="2" id="KW-1185">Reference proteome</keyword>
<accession>A0A5C6C6X4</accession>
<organism evidence="1 2">
    <name type="scientific">Allorhodopirellula heiligendammensis</name>
    <dbReference type="NCBI Taxonomy" id="2714739"/>
    <lineage>
        <taxon>Bacteria</taxon>
        <taxon>Pseudomonadati</taxon>
        <taxon>Planctomycetota</taxon>
        <taxon>Planctomycetia</taxon>
        <taxon>Pirellulales</taxon>
        <taxon>Pirellulaceae</taxon>
        <taxon>Allorhodopirellula</taxon>
    </lineage>
</organism>
<reference evidence="1 2" key="1">
    <citation type="journal article" date="2020" name="Antonie Van Leeuwenhoek">
        <title>Rhodopirellula heiligendammensis sp. nov., Rhodopirellula pilleata sp. nov., and Rhodopirellula solitaria sp. nov. isolated from natural or artificial marine surfaces in Northern Germany and California, USA, and emended description of the genus Rhodopirellula.</title>
        <authorList>
            <person name="Kallscheuer N."/>
            <person name="Wiegand S."/>
            <person name="Jogler M."/>
            <person name="Boedeker C."/>
            <person name="Peeters S.H."/>
            <person name="Rast P."/>
            <person name="Heuer A."/>
            <person name="Jetten M.S.M."/>
            <person name="Rohde M."/>
            <person name="Jogler C."/>
        </authorList>
    </citation>
    <scope>NUCLEOTIDE SEQUENCE [LARGE SCALE GENOMIC DNA]</scope>
    <source>
        <strain evidence="1 2">Poly21</strain>
    </source>
</reference>
<proteinExistence type="predicted"/>